<name>L9KWE4_TUPCH</name>
<gene>
    <name evidence="6" type="ORF">TREES_T100016895</name>
</gene>
<evidence type="ECO:0000256" key="1">
    <source>
        <dbReference type="ARBA" id="ARBA00003362"/>
    </source>
</evidence>
<comment type="function">
    <text evidence="1">Plays an important role in the elongation step of protein synthesis.</text>
</comment>
<keyword evidence="4" id="KW-0687">Ribonucleoprotein</keyword>
<organism evidence="6 7">
    <name type="scientific">Tupaia chinensis</name>
    <name type="common">Chinese tree shrew</name>
    <name type="synonym">Tupaia belangeri chinensis</name>
    <dbReference type="NCBI Taxonomy" id="246437"/>
    <lineage>
        <taxon>Eukaryota</taxon>
        <taxon>Metazoa</taxon>
        <taxon>Chordata</taxon>
        <taxon>Craniata</taxon>
        <taxon>Vertebrata</taxon>
        <taxon>Euteleostomi</taxon>
        <taxon>Mammalia</taxon>
        <taxon>Eutheria</taxon>
        <taxon>Euarchontoglires</taxon>
        <taxon>Scandentia</taxon>
        <taxon>Tupaiidae</taxon>
        <taxon>Tupaia</taxon>
    </lineage>
</organism>
<evidence type="ECO:0000313" key="7">
    <source>
        <dbReference type="Proteomes" id="UP000011518"/>
    </source>
</evidence>
<dbReference type="EMBL" id="KB320619">
    <property type="protein sequence ID" value="ELW67265.1"/>
    <property type="molecule type" value="Genomic_DNA"/>
</dbReference>
<dbReference type="PANTHER" id="PTHR45696">
    <property type="entry name" value="60S ACIDIC RIBOSOMAL PROTEIN P1"/>
    <property type="match status" value="1"/>
</dbReference>
<keyword evidence="7" id="KW-1185">Reference proteome</keyword>
<dbReference type="STRING" id="246437.L9KWE4"/>
<reference evidence="7" key="2">
    <citation type="journal article" date="2013" name="Nat. Commun.">
        <title>Genome of the Chinese tree shrew.</title>
        <authorList>
            <person name="Fan Y."/>
            <person name="Huang Z.Y."/>
            <person name="Cao C.C."/>
            <person name="Chen C.S."/>
            <person name="Chen Y.X."/>
            <person name="Fan D.D."/>
            <person name="He J."/>
            <person name="Hou H.L."/>
            <person name="Hu L."/>
            <person name="Hu X.T."/>
            <person name="Jiang X.T."/>
            <person name="Lai R."/>
            <person name="Lang Y.S."/>
            <person name="Liang B."/>
            <person name="Liao S.G."/>
            <person name="Mu D."/>
            <person name="Ma Y.Y."/>
            <person name="Niu Y.Y."/>
            <person name="Sun X.Q."/>
            <person name="Xia J.Q."/>
            <person name="Xiao J."/>
            <person name="Xiong Z.Q."/>
            <person name="Xu L."/>
            <person name="Yang L."/>
            <person name="Zhang Y."/>
            <person name="Zhao W."/>
            <person name="Zhao X.D."/>
            <person name="Zheng Y.T."/>
            <person name="Zhou J.M."/>
            <person name="Zhu Y.B."/>
            <person name="Zhang G.J."/>
            <person name="Wang J."/>
            <person name="Yao Y.G."/>
        </authorList>
    </citation>
    <scope>NUCLEOTIDE SEQUENCE [LARGE SCALE GENOMIC DNA]</scope>
</reference>
<dbReference type="PANTHER" id="PTHR45696:SF32">
    <property type="entry name" value="LARGE RIBOSOMAL SUBUNIT PROTEIN P1"/>
    <property type="match status" value="1"/>
</dbReference>
<dbReference type="Pfam" id="PF00428">
    <property type="entry name" value="Ribosomal_60s"/>
    <property type="match status" value="1"/>
</dbReference>
<keyword evidence="3 6" id="KW-0689">Ribosomal protein</keyword>
<feature type="region of interest" description="Disordered" evidence="5">
    <location>
        <begin position="51"/>
        <end position="91"/>
    </location>
</feature>
<proteinExistence type="inferred from homology"/>
<evidence type="ECO:0000256" key="5">
    <source>
        <dbReference type="SAM" id="MobiDB-lite"/>
    </source>
</evidence>
<evidence type="ECO:0000256" key="3">
    <source>
        <dbReference type="ARBA" id="ARBA00022980"/>
    </source>
</evidence>
<protein>
    <submittedName>
        <fullName evidence="6">60S acidic ribosomal protein P1</fullName>
    </submittedName>
</protein>
<feature type="compositionally biased region" description="Low complexity" evidence="5">
    <location>
        <begin position="51"/>
        <end position="69"/>
    </location>
</feature>
<dbReference type="Gene3D" id="1.10.10.1410">
    <property type="match status" value="1"/>
</dbReference>
<comment type="similarity">
    <text evidence="2">Belongs to the eukaryotic ribosomal protein P1/P2 family.</text>
</comment>
<dbReference type="GO" id="GO:0003735">
    <property type="term" value="F:structural constituent of ribosome"/>
    <property type="evidence" value="ECO:0007669"/>
    <property type="project" value="TreeGrafter"/>
</dbReference>
<dbReference type="GO" id="GO:0043021">
    <property type="term" value="F:ribonucleoprotein complex binding"/>
    <property type="evidence" value="ECO:0007669"/>
    <property type="project" value="TreeGrafter"/>
</dbReference>
<dbReference type="AlphaFoldDB" id="L9KWE4"/>
<dbReference type="GO" id="GO:0002181">
    <property type="term" value="P:cytoplasmic translation"/>
    <property type="evidence" value="ECO:0007669"/>
    <property type="project" value="TreeGrafter"/>
</dbReference>
<dbReference type="InterPro" id="IPR038716">
    <property type="entry name" value="P1/P2_N_sf"/>
</dbReference>
<evidence type="ECO:0000313" key="6">
    <source>
        <dbReference type="EMBL" id="ELW67265.1"/>
    </source>
</evidence>
<evidence type="ECO:0000256" key="2">
    <source>
        <dbReference type="ARBA" id="ARBA00005436"/>
    </source>
</evidence>
<dbReference type="Proteomes" id="UP000011518">
    <property type="component" value="Unassembled WGS sequence"/>
</dbReference>
<accession>L9KWE4</accession>
<evidence type="ECO:0000256" key="4">
    <source>
        <dbReference type="ARBA" id="ARBA00023274"/>
    </source>
</evidence>
<dbReference type="InParanoid" id="L9KWE4"/>
<dbReference type="GO" id="GO:0022625">
    <property type="term" value="C:cytosolic large ribosomal subunit"/>
    <property type="evidence" value="ECO:0007669"/>
    <property type="project" value="TreeGrafter"/>
</dbReference>
<dbReference type="GO" id="GO:0030295">
    <property type="term" value="F:protein kinase activator activity"/>
    <property type="evidence" value="ECO:0007669"/>
    <property type="project" value="TreeGrafter"/>
</dbReference>
<sequence>MASVPKLSCIYLALILHDNAVTLTEDKTKAFIKAAGVNLICEAGAGGPALAADAAPAEGPAPTAAAAPAEVKTVEAKNEESDDDMGFGLFD</sequence>
<reference evidence="7" key="1">
    <citation type="submission" date="2012-07" db="EMBL/GenBank/DDBJ databases">
        <title>Genome of the Chinese tree shrew, a rising model animal genetically related to primates.</title>
        <authorList>
            <person name="Zhang G."/>
            <person name="Fan Y."/>
            <person name="Yao Y."/>
            <person name="Huang Z."/>
        </authorList>
    </citation>
    <scope>NUCLEOTIDE SEQUENCE [LARGE SCALE GENOMIC DNA]</scope>
</reference>